<dbReference type="AlphaFoldDB" id="A0A6A6MKB9"/>
<dbReference type="GO" id="GO:0003729">
    <property type="term" value="F:mRNA binding"/>
    <property type="evidence" value="ECO:0007669"/>
    <property type="project" value="TreeGrafter"/>
</dbReference>
<organism evidence="1 2">
    <name type="scientific">Hevea brasiliensis</name>
    <name type="common">Para rubber tree</name>
    <name type="synonym">Siphonia brasiliensis</name>
    <dbReference type="NCBI Taxonomy" id="3981"/>
    <lineage>
        <taxon>Eukaryota</taxon>
        <taxon>Viridiplantae</taxon>
        <taxon>Streptophyta</taxon>
        <taxon>Embryophyta</taxon>
        <taxon>Tracheophyta</taxon>
        <taxon>Spermatophyta</taxon>
        <taxon>Magnoliopsida</taxon>
        <taxon>eudicotyledons</taxon>
        <taxon>Gunneridae</taxon>
        <taxon>Pentapetalae</taxon>
        <taxon>rosids</taxon>
        <taxon>fabids</taxon>
        <taxon>Malpighiales</taxon>
        <taxon>Euphorbiaceae</taxon>
        <taxon>Crotonoideae</taxon>
        <taxon>Micrandreae</taxon>
        <taxon>Hevea</taxon>
    </lineage>
</organism>
<proteinExistence type="predicted"/>
<dbReference type="PANTHER" id="PTHR21597:SF0">
    <property type="entry name" value="THO COMPLEX SUBUNIT 2"/>
    <property type="match status" value="1"/>
</dbReference>
<dbReference type="GO" id="GO:0006406">
    <property type="term" value="P:mRNA export from nucleus"/>
    <property type="evidence" value="ECO:0007669"/>
    <property type="project" value="InterPro"/>
</dbReference>
<gene>
    <name evidence="1" type="ORF">GH714_000448</name>
</gene>
<evidence type="ECO:0000313" key="2">
    <source>
        <dbReference type="Proteomes" id="UP000467840"/>
    </source>
</evidence>
<comment type="caution">
    <text evidence="1">The sequence shown here is derived from an EMBL/GenBank/DDBJ whole genome shotgun (WGS) entry which is preliminary data.</text>
</comment>
<evidence type="ECO:0000313" key="1">
    <source>
        <dbReference type="EMBL" id="KAF2312935.1"/>
    </source>
</evidence>
<dbReference type="PANTHER" id="PTHR21597">
    <property type="entry name" value="THO2 PROTEIN"/>
    <property type="match status" value="1"/>
</dbReference>
<reference evidence="1 2" key="1">
    <citation type="journal article" date="2020" name="Mol. Plant">
        <title>The Chromosome-Based Rubber Tree Genome Provides New Insights into Spurge Genome Evolution and Rubber Biosynthesis.</title>
        <authorList>
            <person name="Liu J."/>
            <person name="Shi C."/>
            <person name="Shi C.C."/>
            <person name="Li W."/>
            <person name="Zhang Q.J."/>
            <person name="Zhang Y."/>
            <person name="Li K."/>
            <person name="Lu H.F."/>
            <person name="Shi C."/>
            <person name="Zhu S.T."/>
            <person name="Xiao Z.Y."/>
            <person name="Nan H."/>
            <person name="Yue Y."/>
            <person name="Zhu X.G."/>
            <person name="Wu Y."/>
            <person name="Hong X.N."/>
            <person name="Fan G.Y."/>
            <person name="Tong Y."/>
            <person name="Zhang D."/>
            <person name="Mao C.L."/>
            <person name="Liu Y.L."/>
            <person name="Hao S.J."/>
            <person name="Liu W.Q."/>
            <person name="Lv M.Q."/>
            <person name="Zhang H.B."/>
            <person name="Liu Y."/>
            <person name="Hu-Tang G.R."/>
            <person name="Wang J.P."/>
            <person name="Wang J.H."/>
            <person name="Sun Y.H."/>
            <person name="Ni S.B."/>
            <person name="Chen W.B."/>
            <person name="Zhang X.C."/>
            <person name="Jiao Y.N."/>
            <person name="Eichler E.E."/>
            <person name="Li G.H."/>
            <person name="Liu X."/>
            <person name="Gao L.Z."/>
        </authorList>
    </citation>
    <scope>NUCLEOTIDE SEQUENCE [LARGE SCALE GENOMIC DNA]</scope>
    <source>
        <strain evidence="2">cv. GT1</strain>
        <tissue evidence="1">Leaf</tissue>
    </source>
</reference>
<name>A0A6A6MKB9_HEVBR</name>
<dbReference type="GO" id="GO:0006397">
    <property type="term" value="P:mRNA processing"/>
    <property type="evidence" value="ECO:0007669"/>
    <property type="project" value="InterPro"/>
</dbReference>
<dbReference type="EMBL" id="JAAGAX010000005">
    <property type="protein sequence ID" value="KAF2312935.1"/>
    <property type="molecule type" value="Genomic_DNA"/>
</dbReference>
<protein>
    <submittedName>
        <fullName evidence="1">Uncharacterized protein</fullName>
    </submittedName>
</protein>
<accession>A0A6A6MKB9</accession>
<dbReference type="GO" id="GO:0000445">
    <property type="term" value="C:THO complex part of transcription export complex"/>
    <property type="evidence" value="ECO:0007669"/>
    <property type="project" value="TreeGrafter"/>
</dbReference>
<sequence length="189" mass="21745">MGRIAVSEVQSGTRFVEFSDRVSGEELASNFVISLPKWLKILQCPESTRLASQSCLSISVYQTCIFVENMYEAKWLVESMLVPLRLFQERCESLIGHFDLDPNRVFDIFQSFDYPRLIPGSHCSKNQVLEFFELQPDNTIFLGLIPIFPKSHASQNQRIEVNSHVPFGLYKLTALLVKEEFIDPDNMNF</sequence>
<dbReference type="Proteomes" id="UP000467840">
    <property type="component" value="Chromosome 15"/>
</dbReference>
<dbReference type="InterPro" id="IPR040007">
    <property type="entry name" value="Tho2"/>
</dbReference>
<keyword evidence="2" id="KW-1185">Reference proteome</keyword>